<sequence>MLHRGHREVTEIHSGSMWMIFYVLSVFFWTTEES</sequence>
<reference evidence="2" key="1">
    <citation type="submission" date="2016-01" db="EMBL/GenBank/DDBJ databases">
        <authorList>
            <person name="Mcilroy J.S."/>
            <person name="Karst M S."/>
            <person name="Albertsen M."/>
        </authorList>
    </citation>
    <scope>NUCLEOTIDE SEQUENCE</scope>
    <source>
        <strain evidence="2">Cfx-K</strain>
    </source>
</reference>
<keyword evidence="1" id="KW-1133">Transmembrane helix</keyword>
<dbReference type="KEGG" id="pbf:CFX0092_A3347"/>
<accession>A0A160T7X8</accession>
<keyword evidence="3" id="KW-1185">Reference proteome</keyword>
<evidence type="ECO:0000313" key="3">
    <source>
        <dbReference type="Proteomes" id="UP000215027"/>
    </source>
</evidence>
<evidence type="ECO:0000313" key="2">
    <source>
        <dbReference type="EMBL" id="CUS05225.2"/>
    </source>
</evidence>
<name>A0A160T7X8_9CHLR</name>
<dbReference type="AlphaFoldDB" id="A0A160T7X8"/>
<keyword evidence="1" id="KW-0472">Membrane</keyword>
<gene>
    <name evidence="2" type="ORF">CFX0092_A3347</name>
</gene>
<protein>
    <submittedName>
        <fullName evidence="2">Uncharacterized protein</fullName>
    </submittedName>
</protein>
<evidence type="ECO:0000256" key="1">
    <source>
        <dbReference type="SAM" id="Phobius"/>
    </source>
</evidence>
<keyword evidence="1" id="KW-0812">Transmembrane</keyword>
<feature type="transmembrane region" description="Helical" evidence="1">
    <location>
        <begin position="12"/>
        <end position="30"/>
    </location>
</feature>
<dbReference type="EMBL" id="LN890655">
    <property type="protein sequence ID" value="CUS05225.2"/>
    <property type="molecule type" value="Genomic_DNA"/>
</dbReference>
<organism evidence="2 3">
    <name type="scientific">Candidatus Promineifilum breve</name>
    <dbReference type="NCBI Taxonomy" id="1806508"/>
    <lineage>
        <taxon>Bacteria</taxon>
        <taxon>Bacillati</taxon>
        <taxon>Chloroflexota</taxon>
        <taxon>Ardenticatenia</taxon>
        <taxon>Candidatus Promineifilales</taxon>
        <taxon>Candidatus Promineifilaceae</taxon>
        <taxon>Candidatus Promineifilum</taxon>
    </lineage>
</organism>
<proteinExistence type="predicted"/>
<dbReference type="Proteomes" id="UP000215027">
    <property type="component" value="Chromosome I"/>
</dbReference>